<dbReference type="AlphaFoldDB" id="A0AAJ1Q5Z4"/>
<name>A0AAJ1Q5Z4_9LACT</name>
<gene>
    <name evidence="1" type="ORF">QP433_05220</name>
</gene>
<evidence type="ECO:0000313" key="1">
    <source>
        <dbReference type="EMBL" id="MDK7187374.1"/>
    </source>
</evidence>
<protein>
    <recommendedName>
        <fullName evidence="3">DUF536 domain-containing protein</fullName>
    </recommendedName>
</protein>
<evidence type="ECO:0000313" key="2">
    <source>
        <dbReference type="Proteomes" id="UP001229251"/>
    </source>
</evidence>
<evidence type="ECO:0008006" key="3">
    <source>
        <dbReference type="Google" id="ProtNLM"/>
    </source>
</evidence>
<organism evidence="1 2">
    <name type="scientific">Facklamia hominis</name>
    <dbReference type="NCBI Taxonomy" id="178214"/>
    <lineage>
        <taxon>Bacteria</taxon>
        <taxon>Bacillati</taxon>
        <taxon>Bacillota</taxon>
        <taxon>Bacilli</taxon>
        <taxon>Lactobacillales</taxon>
        <taxon>Aerococcaceae</taxon>
        <taxon>Facklamia</taxon>
    </lineage>
</organism>
<accession>A0AAJ1Q5Z4</accession>
<dbReference type="EMBL" id="JASOOE010000008">
    <property type="protein sequence ID" value="MDK7187374.1"/>
    <property type="molecule type" value="Genomic_DNA"/>
</dbReference>
<dbReference type="Proteomes" id="UP001229251">
    <property type="component" value="Unassembled WGS sequence"/>
</dbReference>
<sequence>MTKKLTAQEFADELGVTRQLIYYHAKKINSKDKIYEDNKLVFSPEQQDFLKSFMTDTVLPTKNQSNKIDKSVQGKNPIFDDHSLESEIQEVSQEANESPDFTYDPELAREIALVLDHEESVKDSSKEIAKNLPHLHKDNNQVDSEGSKQDKITNEILKDEKREGRVESNKLNSENQAMILSYIQEVVKDQLSVWEDQEHAEKERLMSELRTKNEQIKGLHQLLDQQQQLMLITEQKHAKLIEILNQDLIEVESDQNLKMTYKEIKAELKSVQLNQTVRSKNYLETIFK</sequence>
<dbReference type="RefSeq" id="WP_070609295.1">
    <property type="nucleotide sequence ID" value="NZ_JASOOE010000008.1"/>
</dbReference>
<comment type="caution">
    <text evidence="1">The sequence shown here is derived from an EMBL/GenBank/DDBJ whole genome shotgun (WGS) entry which is preliminary data.</text>
</comment>
<proteinExistence type="predicted"/>
<reference evidence="1" key="1">
    <citation type="submission" date="2023-05" db="EMBL/GenBank/DDBJ databases">
        <title>Cataloging the Phylogenetic Diversity of Human Bladder Bacteria.</title>
        <authorList>
            <person name="Du J."/>
        </authorList>
    </citation>
    <scope>NUCLEOTIDE SEQUENCE</scope>
    <source>
        <strain evidence="1">UMB1231</strain>
    </source>
</reference>